<reference evidence="2 3" key="1">
    <citation type="journal article" date="2023" name="Nucleic Acids Res.">
        <title>The hologenome of Daphnia magna reveals possible DNA methylation and microbiome-mediated evolution of the host genome.</title>
        <authorList>
            <person name="Chaturvedi A."/>
            <person name="Li X."/>
            <person name="Dhandapani V."/>
            <person name="Marshall H."/>
            <person name="Kissane S."/>
            <person name="Cuenca-Cambronero M."/>
            <person name="Asole G."/>
            <person name="Calvet F."/>
            <person name="Ruiz-Romero M."/>
            <person name="Marangio P."/>
            <person name="Guigo R."/>
            <person name="Rago D."/>
            <person name="Mirbahai L."/>
            <person name="Eastwood N."/>
            <person name="Colbourne J.K."/>
            <person name="Zhou J."/>
            <person name="Mallon E."/>
            <person name="Orsini L."/>
        </authorList>
    </citation>
    <scope>NUCLEOTIDE SEQUENCE [LARGE SCALE GENOMIC DNA]</scope>
    <source>
        <strain evidence="2">LRV0_1</strain>
    </source>
</reference>
<name>A0ABQ9Z108_9CRUS</name>
<evidence type="ECO:0000256" key="1">
    <source>
        <dbReference type="SAM" id="MobiDB-lite"/>
    </source>
</evidence>
<protein>
    <submittedName>
        <fullName evidence="2">Uncharacterized protein</fullName>
    </submittedName>
</protein>
<feature type="compositionally biased region" description="Basic and acidic residues" evidence="1">
    <location>
        <begin position="46"/>
        <end position="60"/>
    </location>
</feature>
<evidence type="ECO:0000313" key="2">
    <source>
        <dbReference type="EMBL" id="KAK4006519.1"/>
    </source>
</evidence>
<feature type="region of interest" description="Disordered" evidence="1">
    <location>
        <begin position="43"/>
        <end position="67"/>
    </location>
</feature>
<comment type="caution">
    <text evidence="2">The sequence shown here is derived from an EMBL/GenBank/DDBJ whole genome shotgun (WGS) entry which is preliminary data.</text>
</comment>
<accession>A0ABQ9Z108</accession>
<gene>
    <name evidence="2" type="ORF">OUZ56_011673</name>
</gene>
<organism evidence="2 3">
    <name type="scientific">Daphnia magna</name>
    <dbReference type="NCBI Taxonomy" id="35525"/>
    <lineage>
        <taxon>Eukaryota</taxon>
        <taxon>Metazoa</taxon>
        <taxon>Ecdysozoa</taxon>
        <taxon>Arthropoda</taxon>
        <taxon>Crustacea</taxon>
        <taxon>Branchiopoda</taxon>
        <taxon>Diplostraca</taxon>
        <taxon>Cladocera</taxon>
        <taxon>Anomopoda</taxon>
        <taxon>Daphniidae</taxon>
        <taxon>Daphnia</taxon>
    </lineage>
</organism>
<sequence>MMAMAVEEAQVRSRLNAFQPKYVEPNRELTKVKEALDRLSTQVESNTHEKRFEENMEKMQRKLSTRRNTNIGKLSSRRNPKKEIVFIVDDNLYEWNHLAFGLTNAPRNLFPILDT</sequence>
<dbReference type="EMBL" id="JAOYFB010000002">
    <property type="protein sequence ID" value="KAK4006519.1"/>
    <property type="molecule type" value="Genomic_DNA"/>
</dbReference>
<dbReference type="Proteomes" id="UP001234178">
    <property type="component" value="Unassembled WGS sequence"/>
</dbReference>
<keyword evidence="3" id="KW-1185">Reference proteome</keyword>
<proteinExistence type="predicted"/>
<evidence type="ECO:0000313" key="3">
    <source>
        <dbReference type="Proteomes" id="UP001234178"/>
    </source>
</evidence>